<dbReference type="EMBL" id="SMFZ01000001">
    <property type="protein sequence ID" value="TCK24631.1"/>
    <property type="molecule type" value="Genomic_DNA"/>
</dbReference>
<dbReference type="AlphaFoldDB" id="A0A4R1HTD2"/>
<dbReference type="RefSeq" id="WP_132421058.1">
    <property type="nucleotide sequence ID" value="NZ_SMFZ01000001.1"/>
</dbReference>
<name>A0A4R1HTD2_PSEEN</name>
<evidence type="ECO:0000256" key="1">
    <source>
        <dbReference type="SAM" id="MobiDB-lite"/>
    </source>
</evidence>
<sequence length="89" mass="9813">MSTDAGDQHSSNDTSVGWARQLMERLTGAEQHRAELVEGLDPDSDSTIVPEDSHDQPRALTPPDYDTAEHGVHGLRTRPARHDTDRPTT</sequence>
<organism evidence="2 3">
    <name type="scientific">Pseudonocardia endophytica</name>
    <dbReference type="NCBI Taxonomy" id="401976"/>
    <lineage>
        <taxon>Bacteria</taxon>
        <taxon>Bacillati</taxon>
        <taxon>Actinomycetota</taxon>
        <taxon>Actinomycetes</taxon>
        <taxon>Pseudonocardiales</taxon>
        <taxon>Pseudonocardiaceae</taxon>
        <taxon>Pseudonocardia</taxon>
    </lineage>
</organism>
<evidence type="ECO:0000313" key="3">
    <source>
        <dbReference type="Proteomes" id="UP000295560"/>
    </source>
</evidence>
<protein>
    <submittedName>
        <fullName evidence="2">Uncharacterized protein</fullName>
    </submittedName>
</protein>
<proteinExistence type="predicted"/>
<keyword evidence="3" id="KW-1185">Reference proteome</keyword>
<gene>
    <name evidence="2" type="ORF">EV378_0407</name>
</gene>
<accession>A0A4R1HTD2</accession>
<comment type="caution">
    <text evidence="2">The sequence shown here is derived from an EMBL/GenBank/DDBJ whole genome shotgun (WGS) entry which is preliminary data.</text>
</comment>
<reference evidence="2 3" key="1">
    <citation type="submission" date="2019-03" db="EMBL/GenBank/DDBJ databases">
        <title>Sequencing the genomes of 1000 actinobacteria strains.</title>
        <authorList>
            <person name="Klenk H.-P."/>
        </authorList>
    </citation>
    <scope>NUCLEOTIDE SEQUENCE [LARGE SCALE GENOMIC DNA]</scope>
    <source>
        <strain evidence="2 3">DSM 44969</strain>
    </source>
</reference>
<feature type="compositionally biased region" description="Basic and acidic residues" evidence="1">
    <location>
        <begin position="80"/>
        <end position="89"/>
    </location>
</feature>
<feature type="region of interest" description="Disordered" evidence="1">
    <location>
        <begin position="36"/>
        <end position="89"/>
    </location>
</feature>
<dbReference type="Proteomes" id="UP000295560">
    <property type="component" value="Unassembled WGS sequence"/>
</dbReference>
<evidence type="ECO:0000313" key="2">
    <source>
        <dbReference type="EMBL" id="TCK24631.1"/>
    </source>
</evidence>